<dbReference type="GO" id="GO:0016020">
    <property type="term" value="C:membrane"/>
    <property type="evidence" value="ECO:0007669"/>
    <property type="project" value="UniProtKB-SubCell"/>
</dbReference>
<dbReference type="SUPFAM" id="SSF48726">
    <property type="entry name" value="Immunoglobulin"/>
    <property type="match status" value="4"/>
</dbReference>
<dbReference type="AlphaFoldDB" id="D5UBW6"/>
<reference evidence="5 6" key="1">
    <citation type="journal article" date="2010" name="Stand. Genomic Sci.">
        <title>Complete genome sequence of Cellulomonas flavigena type strain (134).</title>
        <authorList>
            <person name="Abt B."/>
            <person name="Foster B."/>
            <person name="Lapidus A."/>
            <person name="Clum A."/>
            <person name="Sun H."/>
            <person name="Pukall R."/>
            <person name="Lucas S."/>
            <person name="Glavina Del Rio T."/>
            <person name="Nolan M."/>
            <person name="Tice H."/>
            <person name="Cheng J.F."/>
            <person name="Pitluck S."/>
            <person name="Liolios K."/>
            <person name="Ivanova N."/>
            <person name="Mavromatis K."/>
            <person name="Ovchinnikova G."/>
            <person name="Pati A."/>
            <person name="Goodwin L."/>
            <person name="Chen A."/>
            <person name="Palaniappan K."/>
            <person name="Land M."/>
            <person name="Hauser L."/>
            <person name="Chang Y.J."/>
            <person name="Jeffries C.D."/>
            <person name="Rohde M."/>
            <person name="Goker M."/>
            <person name="Woyke T."/>
            <person name="Bristow J."/>
            <person name="Eisen J.A."/>
            <person name="Markowitz V."/>
            <person name="Hugenholtz P."/>
            <person name="Kyrpides N.C."/>
            <person name="Klenk H.P."/>
        </authorList>
    </citation>
    <scope>NUCLEOTIDE SEQUENCE [LARGE SCALE GENOMIC DNA]</scope>
    <source>
        <strain evidence="6">ATCC 482 / DSM 20109 / BCRC 11376 / JCM 18109 / NBRC 3775 / NCIMB 8073 / NRS 134</strain>
    </source>
</reference>
<evidence type="ECO:0000313" key="6">
    <source>
        <dbReference type="Proteomes" id="UP000000849"/>
    </source>
</evidence>
<dbReference type="Gene3D" id="2.60.40.10">
    <property type="entry name" value="Immunoglobulins"/>
    <property type="match status" value="3"/>
</dbReference>
<dbReference type="KEGG" id="cfl:Cfla_3244"/>
<dbReference type="HOGENOM" id="CLU_511632_0_0_11"/>
<dbReference type="OrthoDB" id="904022at2"/>
<dbReference type="PROSITE" id="PS50835">
    <property type="entry name" value="IG_LIKE"/>
    <property type="match status" value="1"/>
</dbReference>
<sequence length="532" mass="53376">MAAGDDASFTVTVTGSPAPTVTWQRRAAGAGSWTAAGTGTSLDLADVTPADHGTQVRAVVTSTQGSATSAAATLTVRWAPVLTAHPADVTGLADDEVTFTAAATGNPAASPTWQTSPDGTTWTTVPGATGWTYSRTLADADHGLQVRAVASNAEGTAVSEVARVTVDAPPAIVAQPADATVDLGTDATFEVAVTGRPAPAVQWQTQVDGDWVDVPGATGTTLVVPGTQDAHGTRYRAVATNARGTTTSDVVTLAVLLAPTVTDPQDVATAPGEQVTFSVDVTGRPVPDVTWEASHDGVTWTPVGTGTTLTLTPTLADDGLLVRAVATATLVTGPASVTSAAAELVVAEVPEFLDGPAPLTSVTAGVPTTLAWTVRAADATARWEVSRDGGATWTPAPVGWTPGTEAAVLAARAAGPAVRTVHTLAFTPTAADEGVLVRLTVASPGGAASASTVLDVVAVADPGTGGGSPGDGTAGGTAAAREAARRAARAPPAPRARARRARRAAGRRRSPVPAPTRWRCWPSAPCSPRRAS</sequence>
<keyword evidence="2" id="KW-1015">Disulfide bond</keyword>
<dbReference type="GO" id="GO:0005975">
    <property type="term" value="P:carbohydrate metabolic process"/>
    <property type="evidence" value="ECO:0007669"/>
    <property type="project" value="UniProtKB-ARBA"/>
</dbReference>
<accession>D5UBW6</accession>
<dbReference type="Proteomes" id="UP000000849">
    <property type="component" value="Chromosome"/>
</dbReference>
<dbReference type="STRING" id="446466.Cfla_3244"/>
<dbReference type="EMBL" id="CP001964">
    <property type="protein sequence ID" value="ADG76125.1"/>
    <property type="molecule type" value="Genomic_DNA"/>
</dbReference>
<feature type="compositionally biased region" description="Gly residues" evidence="3">
    <location>
        <begin position="463"/>
        <end position="475"/>
    </location>
</feature>
<feature type="domain" description="Ig-like" evidence="4">
    <location>
        <begin position="170"/>
        <end position="252"/>
    </location>
</feature>
<name>D5UBW6_CELFN</name>
<organism evidence="5 6">
    <name type="scientific">Cellulomonas flavigena (strain ATCC 482 / DSM 20109 / BCRC 11376 / JCM 18109 / NBRC 3775 / NCIMB 8073 / NRS 134)</name>
    <dbReference type="NCBI Taxonomy" id="446466"/>
    <lineage>
        <taxon>Bacteria</taxon>
        <taxon>Bacillati</taxon>
        <taxon>Actinomycetota</taxon>
        <taxon>Actinomycetes</taxon>
        <taxon>Micrococcales</taxon>
        <taxon>Cellulomonadaceae</taxon>
        <taxon>Cellulomonas</taxon>
    </lineage>
</organism>
<feature type="region of interest" description="Disordered" evidence="3">
    <location>
        <begin position="463"/>
        <end position="532"/>
    </location>
</feature>
<dbReference type="eggNOG" id="COG3210">
    <property type="taxonomic scope" value="Bacteria"/>
</dbReference>
<evidence type="ECO:0000256" key="3">
    <source>
        <dbReference type="SAM" id="MobiDB-lite"/>
    </source>
</evidence>
<dbReference type="PANTHER" id="PTHR44170:SF6">
    <property type="entry name" value="CONTACTIN"/>
    <property type="match status" value="1"/>
</dbReference>
<gene>
    <name evidence="5" type="ordered locus">Cfla_3244</name>
</gene>
<proteinExistence type="predicted"/>
<evidence type="ECO:0000256" key="1">
    <source>
        <dbReference type="ARBA" id="ARBA00022737"/>
    </source>
</evidence>
<dbReference type="GO" id="GO:0098609">
    <property type="term" value="P:cell-cell adhesion"/>
    <property type="evidence" value="ECO:0007669"/>
    <property type="project" value="TreeGrafter"/>
</dbReference>
<dbReference type="InterPro" id="IPR013783">
    <property type="entry name" value="Ig-like_fold"/>
</dbReference>
<keyword evidence="1" id="KW-0677">Repeat</keyword>
<evidence type="ECO:0000313" key="5">
    <source>
        <dbReference type="EMBL" id="ADG76125.1"/>
    </source>
</evidence>
<dbReference type="PANTHER" id="PTHR44170">
    <property type="entry name" value="PROTEIN SIDEKICK"/>
    <property type="match status" value="1"/>
</dbReference>
<dbReference type="InterPro" id="IPR036179">
    <property type="entry name" value="Ig-like_dom_sf"/>
</dbReference>
<keyword evidence="6" id="KW-1185">Reference proteome</keyword>
<dbReference type="RefSeq" id="WP_013118456.1">
    <property type="nucleotide sequence ID" value="NC_014151.1"/>
</dbReference>
<protein>
    <submittedName>
        <fullName evidence="5">Immunoglobulin I-set domain protein</fullName>
    </submittedName>
</protein>
<evidence type="ECO:0000256" key="2">
    <source>
        <dbReference type="ARBA" id="ARBA00023157"/>
    </source>
</evidence>
<dbReference type="InterPro" id="IPR003599">
    <property type="entry name" value="Ig_sub"/>
</dbReference>
<dbReference type="Pfam" id="PF07679">
    <property type="entry name" value="I-set"/>
    <property type="match status" value="2"/>
</dbReference>
<evidence type="ECO:0000259" key="4">
    <source>
        <dbReference type="PROSITE" id="PS50835"/>
    </source>
</evidence>
<feature type="compositionally biased region" description="Basic residues" evidence="3">
    <location>
        <begin position="496"/>
        <end position="510"/>
    </location>
</feature>
<dbReference type="InterPro" id="IPR013098">
    <property type="entry name" value="Ig_I-set"/>
</dbReference>
<dbReference type="SMART" id="SM00409">
    <property type="entry name" value="IG"/>
    <property type="match status" value="3"/>
</dbReference>
<dbReference type="Gene3D" id="2.60.40.2700">
    <property type="match status" value="1"/>
</dbReference>
<dbReference type="InterPro" id="IPR007110">
    <property type="entry name" value="Ig-like_dom"/>
</dbReference>